<dbReference type="Proteomes" id="UP000077066">
    <property type="component" value="Unassembled WGS sequence"/>
</dbReference>
<proteinExistence type="predicted"/>
<protein>
    <submittedName>
        <fullName evidence="1">Uncharacterized protein</fullName>
    </submittedName>
</protein>
<sequence>MGLNRKVKHRKEKTIKGKTIKGNLISLQNKRSKLMS</sequence>
<name>A0A165ZWF6_9EURY</name>
<gene>
    <name evidence="1" type="ORF">MBFIL_14940</name>
</gene>
<evidence type="ECO:0000313" key="1">
    <source>
        <dbReference type="EMBL" id="KZX11256.1"/>
    </source>
</evidence>
<accession>A0A165ZWF6</accession>
<reference evidence="1 2" key="1">
    <citation type="submission" date="2016-04" db="EMBL/GenBank/DDBJ databases">
        <title>Genome sequence of Methanobrevibacter filiformis DSM 11501.</title>
        <authorList>
            <person name="Poehlein A."/>
            <person name="Seedorf H."/>
            <person name="Daniel R."/>
        </authorList>
    </citation>
    <scope>NUCLEOTIDE SEQUENCE [LARGE SCALE GENOMIC DNA]</scope>
    <source>
        <strain evidence="1 2">DSM 11501</strain>
    </source>
</reference>
<dbReference type="AlphaFoldDB" id="A0A165ZWF6"/>
<organism evidence="1 2">
    <name type="scientific">Methanobrevibacter filiformis</name>
    <dbReference type="NCBI Taxonomy" id="55758"/>
    <lineage>
        <taxon>Archaea</taxon>
        <taxon>Methanobacteriati</taxon>
        <taxon>Methanobacteriota</taxon>
        <taxon>Methanomada group</taxon>
        <taxon>Methanobacteria</taxon>
        <taxon>Methanobacteriales</taxon>
        <taxon>Methanobacteriaceae</taxon>
        <taxon>Methanobrevibacter</taxon>
    </lineage>
</organism>
<keyword evidence="2" id="KW-1185">Reference proteome</keyword>
<dbReference type="PATRIC" id="fig|55758.3.peg.1684"/>
<comment type="caution">
    <text evidence="1">The sequence shown here is derived from an EMBL/GenBank/DDBJ whole genome shotgun (WGS) entry which is preliminary data.</text>
</comment>
<evidence type="ECO:0000313" key="2">
    <source>
        <dbReference type="Proteomes" id="UP000077066"/>
    </source>
</evidence>
<dbReference type="EMBL" id="LWMT01000252">
    <property type="protein sequence ID" value="KZX11256.1"/>
    <property type="molecule type" value="Genomic_DNA"/>
</dbReference>